<reference evidence="4" key="2">
    <citation type="journal article" date="2014" name="ISME J.">
        <title>Microbial stratification in low pH oxic and suboxic macroscopic growths along an acid mine drainage.</title>
        <authorList>
            <person name="Mendez-Garcia C."/>
            <person name="Mesa V."/>
            <person name="Sprenger R.R."/>
            <person name="Richter M."/>
            <person name="Diez M.S."/>
            <person name="Solano J."/>
            <person name="Bargiela R."/>
            <person name="Golyshina O.V."/>
            <person name="Manteca A."/>
            <person name="Ramos J.L."/>
            <person name="Gallego J.R."/>
            <person name="Llorente I."/>
            <person name="Martins Dos Santos V.A."/>
            <person name="Jensen O.N."/>
            <person name="Pelaez A.I."/>
            <person name="Sanchez J."/>
            <person name="Ferrer M."/>
        </authorList>
    </citation>
    <scope>NUCLEOTIDE SEQUENCE</scope>
</reference>
<sequence>NGGGRDEYKKVVAFASNDYLGLTCHPKVVQAAREALDSWGTGSGASRLVTGTRPLHKQLEAELAKWKGAEAAVVFPTGFAANLGVLTTFGSKDVLICSDELNHASIVDGCRLAQAQVAIYKHKDLDHLESLLATARSNSKVGKFLVVTDAVFSMDGDMVDVVVLAQLVAKYKALLVLDEAHSVLGPDIDVASLNAMDVDILRVGTLSKTLGALGGFVAGPKEMISLLVNKARSYIFTTALSPPDAGAALAALSVLRSSEGDSLKERLRGYAMKVIAQVQSVGGMASGSQLESGKPPFA</sequence>
<dbReference type="GO" id="GO:0016740">
    <property type="term" value="F:transferase activity"/>
    <property type="evidence" value="ECO:0007669"/>
    <property type="project" value="UniProtKB-KW"/>
</dbReference>
<feature type="non-terminal residue" evidence="4">
    <location>
        <position position="1"/>
    </location>
</feature>
<dbReference type="InterPro" id="IPR004839">
    <property type="entry name" value="Aminotransferase_I/II_large"/>
</dbReference>
<dbReference type="EMBL" id="AUZY01011574">
    <property type="protein sequence ID" value="EQD33933.1"/>
    <property type="molecule type" value="Genomic_DNA"/>
</dbReference>
<name>T0YLE1_9ZZZZ</name>
<dbReference type="InterPro" id="IPR015422">
    <property type="entry name" value="PyrdxlP-dep_Trfase_small"/>
</dbReference>
<reference evidence="4" key="1">
    <citation type="submission" date="2013-08" db="EMBL/GenBank/DDBJ databases">
        <authorList>
            <person name="Mendez C."/>
            <person name="Richter M."/>
            <person name="Ferrer M."/>
            <person name="Sanchez J."/>
        </authorList>
    </citation>
    <scope>NUCLEOTIDE SEQUENCE</scope>
</reference>
<feature type="non-terminal residue" evidence="4">
    <location>
        <position position="298"/>
    </location>
</feature>
<dbReference type="GO" id="GO:0030170">
    <property type="term" value="F:pyridoxal phosphate binding"/>
    <property type="evidence" value="ECO:0007669"/>
    <property type="project" value="InterPro"/>
</dbReference>
<keyword evidence="2" id="KW-0808">Transferase</keyword>
<feature type="domain" description="Aminotransferase class I/classII large" evidence="3">
    <location>
        <begin position="10"/>
        <end position="281"/>
    </location>
</feature>
<accession>T0YLE1</accession>
<dbReference type="Gene3D" id="3.90.1150.10">
    <property type="entry name" value="Aspartate Aminotransferase, domain 1"/>
    <property type="match status" value="1"/>
</dbReference>
<dbReference type="AlphaFoldDB" id="T0YLE1"/>
<protein>
    <submittedName>
        <fullName evidence="4">Amino-7-oxononanoate synthase</fullName>
    </submittedName>
</protein>
<gene>
    <name evidence="4" type="ORF">B1B_17346</name>
</gene>
<evidence type="ECO:0000313" key="4">
    <source>
        <dbReference type="EMBL" id="EQD33933.1"/>
    </source>
</evidence>
<dbReference type="InterPro" id="IPR050087">
    <property type="entry name" value="AON_synthase_class-II"/>
</dbReference>
<dbReference type="Pfam" id="PF00155">
    <property type="entry name" value="Aminotran_1_2"/>
    <property type="match status" value="1"/>
</dbReference>
<evidence type="ECO:0000256" key="2">
    <source>
        <dbReference type="ARBA" id="ARBA00022679"/>
    </source>
</evidence>
<comment type="cofactor">
    <cofactor evidence="1">
        <name>pyridoxal 5'-phosphate</name>
        <dbReference type="ChEBI" id="CHEBI:597326"/>
    </cofactor>
</comment>
<organism evidence="4">
    <name type="scientific">mine drainage metagenome</name>
    <dbReference type="NCBI Taxonomy" id="410659"/>
    <lineage>
        <taxon>unclassified sequences</taxon>
        <taxon>metagenomes</taxon>
        <taxon>ecological metagenomes</taxon>
    </lineage>
</organism>
<dbReference type="PANTHER" id="PTHR13693">
    <property type="entry name" value="CLASS II AMINOTRANSFERASE/8-AMINO-7-OXONONANOATE SYNTHASE"/>
    <property type="match status" value="1"/>
</dbReference>
<evidence type="ECO:0000259" key="3">
    <source>
        <dbReference type="Pfam" id="PF00155"/>
    </source>
</evidence>
<proteinExistence type="predicted"/>
<dbReference type="Gene3D" id="3.40.640.10">
    <property type="entry name" value="Type I PLP-dependent aspartate aminotransferase-like (Major domain)"/>
    <property type="match status" value="1"/>
</dbReference>
<dbReference type="SUPFAM" id="SSF53383">
    <property type="entry name" value="PLP-dependent transferases"/>
    <property type="match status" value="1"/>
</dbReference>
<comment type="caution">
    <text evidence="4">The sequence shown here is derived from an EMBL/GenBank/DDBJ whole genome shotgun (WGS) entry which is preliminary data.</text>
</comment>
<dbReference type="InterPro" id="IPR015421">
    <property type="entry name" value="PyrdxlP-dep_Trfase_major"/>
</dbReference>
<dbReference type="InterPro" id="IPR015424">
    <property type="entry name" value="PyrdxlP-dep_Trfase"/>
</dbReference>
<evidence type="ECO:0000256" key="1">
    <source>
        <dbReference type="ARBA" id="ARBA00001933"/>
    </source>
</evidence>